<sequence>MTSTQSDGTAVRPQTGPPIAIDIWSDVACPWCYLGKRRLESALADWEGEVTVTYHSFELSPDTPGDYAGTTTEYLSEKKGMPVAKVEEMLAHVTQLAAAEGLEYRFDEVKHRRTLLAHQLLHLAKARGKQAEVKERLMAAYFERGVDVASIDELVEIGADAHLDPADVRAALESEEYVQDVVADIARGRALGIQGVPFFVFDQKYGVSGAQAPATFTQVLTQVAQDRAAAES</sequence>
<dbReference type="PANTHER" id="PTHR13887">
    <property type="entry name" value="GLUTATHIONE S-TRANSFERASE KAPPA"/>
    <property type="match status" value="1"/>
</dbReference>
<dbReference type="Pfam" id="PF01323">
    <property type="entry name" value="DSBA"/>
    <property type="match status" value="1"/>
</dbReference>
<keyword evidence="3" id="KW-1185">Reference proteome</keyword>
<dbReference type="InterPro" id="IPR001853">
    <property type="entry name" value="DSBA-like_thioredoxin_dom"/>
</dbReference>
<dbReference type="CDD" id="cd03024">
    <property type="entry name" value="DsbA_FrnE"/>
    <property type="match status" value="1"/>
</dbReference>
<evidence type="ECO:0000313" key="3">
    <source>
        <dbReference type="Proteomes" id="UP001321475"/>
    </source>
</evidence>
<dbReference type="Proteomes" id="UP001321475">
    <property type="component" value="Chromosome"/>
</dbReference>
<dbReference type="RefSeq" id="WP_286219305.1">
    <property type="nucleotide sequence ID" value="NZ_AP027729.1"/>
</dbReference>
<dbReference type="PANTHER" id="PTHR13887:SF41">
    <property type="entry name" value="THIOREDOXIN SUPERFAMILY PROTEIN"/>
    <property type="match status" value="1"/>
</dbReference>
<proteinExistence type="predicted"/>
<dbReference type="Gene3D" id="3.40.30.10">
    <property type="entry name" value="Glutaredoxin"/>
    <property type="match status" value="1"/>
</dbReference>
<gene>
    <name evidence="2" type="ORF">GCM10025865_16150</name>
</gene>
<dbReference type="InterPro" id="IPR036249">
    <property type="entry name" value="Thioredoxin-like_sf"/>
</dbReference>
<feature type="domain" description="DSBA-like thioredoxin" evidence="1">
    <location>
        <begin position="21"/>
        <end position="220"/>
    </location>
</feature>
<evidence type="ECO:0000259" key="1">
    <source>
        <dbReference type="Pfam" id="PF01323"/>
    </source>
</evidence>
<dbReference type="SUPFAM" id="SSF52833">
    <property type="entry name" value="Thioredoxin-like"/>
    <property type="match status" value="1"/>
</dbReference>
<reference evidence="3" key="1">
    <citation type="journal article" date="2019" name="Int. J. Syst. Evol. Microbiol.">
        <title>The Global Catalogue of Microorganisms (GCM) 10K type strain sequencing project: providing services to taxonomists for standard genome sequencing and annotation.</title>
        <authorList>
            <consortium name="The Broad Institute Genomics Platform"/>
            <consortium name="The Broad Institute Genome Sequencing Center for Infectious Disease"/>
            <person name="Wu L."/>
            <person name="Ma J."/>
        </authorList>
    </citation>
    <scope>NUCLEOTIDE SEQUENCE [LARGE SCALE GENOMIC DNA]</scope>
    <source>
        <strain evidence="3">NBRC 108565</strain>
    </source>
</reference>
<evidence type="ECO:0000313" key="2">
    <source>
        <dbReference type="EMBL" id="BDZ42316.1"/>
    </source>
</evidence>
<organism evidence="2 3">
    <name type="scientific">Paraoerskovia sediminicola</name>
    <dbReference type="NCBI Taxonomy" id="1138587"/>
    <lineage>
        <taxon>Bacteria</taxon>
        <taxon>Bacillati</taxon>
        <taxon>Actinomycetota</taxon>
        <taxon>Actinomycetes</taxon>
        <taxon>Micrococcales</taxon>
        <taxon>Cellulomonadaceae</taxon>
        <taxon>Paraoerskovia</taxon>
    </lineage>
</organism>
<dbReference type="EMBL" id="AP027729">
    <property type="protein sequence ID" value="BDZ42316.1"/>
    <property type="molecule type" value="Genomic_DNA"/>
</dbReference>
<name>A0ABN6XFD8_9CELL</name>
<accession>A0ABN6XFD8</accession>
<protein>
    <submittedName>
        <fullName evidence="2">DSBA oxidoreductase</fullName>
    </submittedName>
</protein>